<evidence type="ECO:0000313" key="8">
    <source>
        <dbReference type="Proteomes" id="UP000282977"/>
    </source>
</evidence>
<feature type="domain" description="Pyrrolo-quinoline quinone repeat" evidence="6">
    <location>
        <begin position="29"/>
        <end position="593"/>
    </location>
</feature>
<proteinExistence type="inferred from homology"/>
<name>A0A437J5S3_9SPHN</name>
<feature type="signal peptide" evidence="5">
    <location>
        <begin position="1"/>
        <end position="21"/>
    </location>
</feature>
<accession>A0A437J5S3</accession>
<evidence type="ECO:0000256" key="3">
    <source>
        <dbReference type="ARBA" id="ARBA00023002"/>
    </source>
</evidence>
<evidence type="ECO:0000259" key="6">
    <source>
        <dbReference type="Pfam" id="PF01011"/>
    </source>
</evidence>
<keyword evidence="3" id="KW-0560">Oxidoreductase</keyword>
<dbReference type="PANTHER" id="PTHR32303:SF4">
    <property type="entry name" value="QUINOPROTEIN GLUCOSE DEHYDROGENASE"/>
    <property type="match status" value="1"/>
</dbReference>
<reference evidence="7 8" key="1">
    <citation type="submission" date="2019-01" db="EMBL/GenBank/DDBJ databases">
        <authorList>
            <person name="Chen W.-M."/>
        </authorList>
    </citation>
    <scope>NUCLEOTIDE SEQUENCE [LARGE SCALE GENOMIC DNA]</scope>
    <source>
        <strain evidence="7 8">TLA-22</strain>
    </source>
</reference>
<dbReference type="InterPro" id="IPR011047">
    <property type="entry name" value="Quinoprotein_ADH-like_sf"/>
</dbReference>
<comment type="cofactor">
    <cofactor evidence="1">
        <name>pyrroloquinoline quinone</name>
        <dbReference type="ChEBI" id="CHEBI:58442"/>
    </cofactor>
</comment>
<dbReference type="SUPFAM" id="SSF50998">
    <property type="entry name" value="Quinoprotein alcohol dehydrogenase-like"/>
    <property type="match status" value="1"/>
</dbReference>
<evidence type="ECO:0000256" key="1">
    <source>
        <dbReference type="ARBA" id="ARBA00001931"/>
    </source>
</evidence>
<comment type="similarity">
    <text evidence="2">Belongs to the bacterial PQQ dehydrogenase family.</text>
</comment>
<feature type="chain" id="PRO_5019275743" evidence="5">
    <location>
        <begin position="22"/>
        <end position="619"/>
    </location>
</feature>
<protein>
    <submittedName>
        <fullName evidence="7">Pyrroloquinoline quinone-dependent dehydrogenase</fullName>
    </submittedName>
</protein>
<keyword evidence="8" id="KW-1185">Reference proteome</keyword>
<dbReference type="InterPro" id="IPR018391">
    <property type="entry name" value="PQQ_b-propeller_rpt"/>
</dbReference>
<sequence length="619" mass="66268">MAGIGTAISLAWALASAPACARDAAPGDWQSYGRDAGGTRFSPLAQITPANVARLARAWTFDMRPPETPQARLAVSQMTPLAIDGILYLATPYSRIVALDGDSGRVIWTHVLPDGDQVGGRGMEYWAGDGKVGPRLFYGTRGGLLGAIDLRSGKPAPGFATVNLKTADVMNGMPDAAYAINSAPVVAGNVVITGSRVQESPAIGPNGDVRGWDARTGKLLWTFHSIPRPGEPGHGSWTDDGWKRRSGVNVWNLMSVDRERGIAFLPFAAPAYDRIGVDRKGANLFSSTLVAVDVRTGRYLWHFQAVHHDIWDYDLPGQPTLFDVKRNGRTIPAVAAVSKTGFIFLLDRRNGKPIYKVTEMPVPPSSIAGEEASPTQPVPSAPPSISRQSMTLDDIATLTPEHRQYCLDRIRDEKLTFAAPFEPLRSDHPTIRFPGSGGGPNLGGGTFDPQLGYYIINTTEVASVEQMGRDPQGNWYNVGKGPGAFADRGRRWMCHTPPWGQISAVNVHDGTIAWQVPLGVTDSAPAGKQATGRPNIGGPMATASGLVFVGATDDARFRAFESRSGKELWTMTLEAAAHATPITFTGKSGRQHVAIVSAGGSYLNSRANVSQLVVFALPQ</sequence>
<dbReference type="OrthoDB" id="9794322at2"/>
<dbReference type="Proteomes" id="UP000282977">
    <property type="component" value="Unassembled WGS sequence"/>
</dbReference>
<dbReference type="AlphaFoldDB" id="A0A437J5S3"/>
<dbReference type="RefSeq" id="WP_127691240.1">
    <property type="nucleotide sequence ID" value="NZ_RZUL01000004.1"/>
</dbReference>
<dbReference type="Pfam" id="PF01011">
    <property type="entry name" value="PQQ"/>
    <property type="match status" value="1"/>
</dbReference>
<evidence type="ECO:0000256" key="5">
    <source>
        <dbReference type="SAM" id="SignalP"/>
    </source>
</evidence>
<gene>
    <name evidence="7" type="ORF">ENE74_12340</name>
</gene>
<comment type="caution">
    <text evidence="7">The sequence shown here is derived from an EMBL/GenBank/DDBJ whole genome shotgun (WGS) entry which is preliminary data.</text>
</comment>
<evidence type="ECO:0000256" key="2">
    <source>
        <dbReference type="ARBA" id="ARBA00008156"/>
    </source>
</evidence>
<dbReference type="Gene3D" id="2.140.10.10">
    <property type="entry name" value="Quinoprotein alcohol dehydrogenase-like superfamily"/>
    <property type="match status" value="2"/>
</dbReference>
<feature type="region of interest" description="Disordered" evidence="4">
    <location>
        <begin position="365"/>
        <end position="389"/>
    </location>
</feature>
<evidence type="ECO:0000313" key="7">
    <source>
        <dbReference type="EMBL" id="RVT40144.1"/>
    </source>
</evidence>
<dbReference type="PANTHER" id="PTHR32303">
    <property type="entry name" value="QUINOPROTEIN ALCOHOL DEHYDROGENASE (CYTOCHROME C)"/>
    <property type="match status" value="1"/>
</dbReference>
<dbReference type="GO" id="GO:0016491">
    <property type="term" value="F:oxidoreductase activity"/>
    <property type="evidence" value="ECO:0007669"/>
    <property type="project" value="UniProtKB-KW"/>
</dbReference>
<keyword evidence="5" id="KW-0732">Signal</keyword>
<evidence type="ECO:0000256" key="4">
    <source>
        <dbReference type="SAM" id="MobiDB-lite"/>
    </source>
</evidence>
<dbReference type="InterPro" id="IPR002372">
    <property type="entry name" value="PQQ_rpt_dom"/>
</dbReference>
<dbReference type="SMART" id="SM00564">
    <property type="entry name" value="PQQ"/>
    <property type="match status" value="5"/>
</dbReference>
<dbReference type="EMBL" id="RZUL01000004">
    <property type="protein sequence ID" value="RVT40144.1"/>
    <property type="molecule type" value="Genomic_DNA"/>
</dbReference>
<organism evidence="7 8">
    <name type="scientific">Sphingobium algorifonticola</name>
    <dbReference type="NCBI Taxonomy" id="2008318"/>
    <lineage>
        <taxon>Bacteria</taxon>
        <taxon>Pseudomonadati</taxon>
        <taxon>Pseudomonadota</taxon>
        <taxon>Alphaproteobacteria</taxon>
        <taxon>Sphingomonadales</taxon>
        <taxon>Sphingomonadaceae</taxon>
        <taxon>Sphingobium</taxon>
    </lineage>
</organism>